<name>A0A7T0G0D1_9BACT</name>
<dbReference type="AlphaFoldDB" id="A0A7T0G0D1"/>
<accession>A0A7T0G0D1</accession>
<dbReference type="KEGG" id="nli:G3M70_07880"/>
<dbReference type="Proteomes" id="UP000594688">
    <property type="component" value="Chromosome"/>
</dbReference>
<dbReference type="EMBL" id="CP048685">
    <property type="protein sequence ID" value="QPJ61803.1"/>
    <property type="molecule type" value="Genomic_DNA"/>
</dbReference>
<proteinExistence type="predicted"/>
<reference evidence="1 2" key="1">
    <citation type="submission" date="2020-02" db="EMBL/GenBank/DDBJ databases">
        <title>Genomic and physiological characterization of two novel Nitrospinaceae genera.</title>
        <authorList>
            <person name="Mueller A.J."/>
            <person name="Jung M.-Y."/>
            <person name="Strachan C.R."/>
            <person name="Herbold C.W."/>
            <person name="Kirkegaard R.H."/>
            <person name="Daims H."/>
        </authorList>
    </citation>
    <scope>NUCLEOTIDE SEQUENCE [LARGE SCALE GENOMIC DNA]</scope>
    <source>
        <strain evidence="1">EB</strain>
    </source>
</reference>
<evidence type="ECO:0000313" key="1">
    <source>
        <dbReference type="EMBL" id="QPJ61803.1"/>
    </source>
</evidence>
<sequence length="109" mass="12330">MKDVKGIALDLHHYRGTVGLTANPDGTTAATLDNVKRQTRMGVTQRGYFTVNPKKLKGRGRQSLKIEAKNFSTGTARIEYMTDKGVHKVEWEGKLATQMYPMTLWRVVY</sequence>
<organism evidence="1 2">
    <name type="scientific">Candidatus Nitronauta litoralis</name>
    <dbReference type="NCBI Taxonomy" id="2705533"/>
    <lineage>
        <taxon>Bacteria</taxon>
        <taxon>Pseudomonadati</taxon>
        <taxon>Nitrospinota/Tectimicrobiota group</taxon>
        <taxon>Nitrospinota</taxon>
        <taxon>Nitrospinia</taxon>
        <taxon>Nitrospinales</taxon>
        <taxon>Nitrospinaceae</taxon>
        <taxon>Candidatus Nitronauta</taxon>
    </lineage>
</organism>
<evidence type="ECO:0000313" key="2">
    <source>
        <dbReference type="Proteomes" id="UP000594688"/>
    </source>
</evidence>
<gene>
    <name evidence="1" type="ORF">G3M70_07880</name>
</gene>
<protein>
    <submittedName>
        <fullName evidence="1">Uncharacterized protein</fullName>
    </submittedName>
</protein>